<evidence type="ECO:0000256" key="7">
    <source>
        <dbReference type="ARBA" id="ARBA00022989"/>
    </source>
</evidence>
<keyword evidence="5 9" id="KW-0997">Cell inner membrane</keyword>
<dbReference type="GO" id="GO:0015031">
    <property type="term" value="P:protein transport"/>
    <property type="evidence" value="ECO:0007669"/>
    <property type="project" value="InterPro"/>
</dbReference>
<dbReference type="Proteomes" id="UP000022447">
    <property type="component" value="Unassembled WGS sequence"/>
</dbReference>
<feature type="domain" description="AprE-like long alpha-helical hairpin" evidence="12">
    <location>
        <begin position="115"/>
        <end position="300"/>
    </location>
</feature>
<dbReference type="GO" id="GO:0005886">
    <property type="term" value="C:plasma membrane"/>
    <property type="evidence" value="ECO:0007669"/>
    <property type="project" value="UniProtKB-SubCell"/>
</dbReference>
<dbReference type="InterPro" id="IPR050739">
    <property type="entry name" value="MFP"/>
</dbReference>
<comment type="caution">
    <text evidence="14">The sequence shown here is derived from an EMBL/GenBank/DDBJ whole genome shotgun (WGS) entry which is preliminary data.</text>
</comment>
<protein>
    <recommendedName>
        <fullName evidence="9">Membrane fusion protein (MFP) family protein</fullName>
    </recommendedName>
</protein>
<dbReference type="EMBL" id="JALZ01000063">
    <property type="protein sequence ID" value="ETX11990.1"/>
    <property type="molecule type" value="Genomic_DNA"/>
</dbReference>
<comment type="subcellular location">
    <subcellularLocation>
        <location evidence="1 9">Cell inner membrane</location>
        <topology evidence="1 9">Single-pass membrane protein</topology>
    </subcellularLocation>
</comment>
<keyword evidence="6 9" id="KW-0812">Transmembrane</keyword>
<evidence type="ECO:0000256" key="2">
    <source>
        <dbReference type="ARBA" id="ARBA00009477"/>
    </source>
</evidence>
<dbReference type="PANTHER" id="PTHR30386">
    <property type="entry name" value="MEMBRANE FUSION SUBUNIT OF EMRAB-TOLC MULTIDRUG EFFLUX PUMP"/>
    <property type="match status" value="1"/>
</dbReference>
<dbReference type="InterPro" id="IPR058781">
    <property type="entry name" value="HH_AprE-like"/>
</dbReference>
<dbReference type="Gene3D" id="2.40.50.100">
    <property type="match status" value="1"/>
</dbReference>
<dbReference type="PANTHER" id="PTHR30386:SF17">
    <property type="entry name" value="ALKALINE PROTEASE SECRETION PROTEIN APRE"/>
    <property type="match status" value="1"/>
</dbReference>
<organism evidence="14 15">
    <name type="scientific">Roseivivax halodurans JCM 10272</name>
    <dbReference type="NCBI Taxonomy" id="1449350"/>
    <lineage>
        <taxon>Bacteria</taxon>
        <taxon>Pseudomonadati</taxon>
        <taxon>Pseudomonadota</taxon>
        <taxon>Alphaproteobacteria</taxon>
        <taxon>Rhodobacterales</taxon>
        <taxon>Roseobacteraceae</taxon>
        <taxon>Roseivivax</taxon>
    </lineage>
</organism>
<accession>X7E833</accession>
<dbReference type="InterPro" id="IPR058982">
    <property type="entry name" value="Beta-barrel_AprE"/>
</dbReference>
<evidence type="ECO:0000313" key="14">
    <source>
        <dbReference type="EMBL" id="ETX11990.1"/>
    </source>
</evidence>
<comment type="similarity">
    <text evidence="2 9">Belongs to the membrane fusion protein (MFP) (TC 8.A.1) family.</text>
</comment>
<evidence type="ECO:0000256" key="10">
    <source>
        <dbReference type="SAM" id="Coils"/>
    </source>
</evidence>
<dbReference type="Pfam" id="PF25994">
    <property type="entry name" value="HH_AprE"/>
    <property type="match status" value="1"/>
</dbReference>
<keyword evidence="7 9" id="KW-1133">Transmembrane helix</keyword>
<keyword evidence="8 9" id="KW-0472">Membrane</keyword>
<keyword evidence="4 9" id="KW-1003">Cell membrane</keyword>
<gene>
    <name evidence="14" type="ORF">OCH239_18740</name>
</gene>
<evidence type="ECO:0000256" key="9">
    <source>
        <dbReference type="RuleBase" id="RU365093"/>
    </source>
</evidence>
<keyword evidence="15" id="KW-1185">Reference proteome</keyword>
<dbReference type="AlphaFoldDB" id="X7E833"/>
<feature type="compositionally biased region" description="Polar residues" evidence="11">
    <location>
        <begin position="1"/>
        <end position="12"/>
    </location>
</feature>
<dbReference type="Pfam" id="PF26002">
    <property type="entry name" value="Beta-barrel_AprE"/>
    <property type="match status" value="1"/>
</dbReference>
<evidence type="ECO:0000259" key="13">
    <source>
        <dbReference type="Pfam" id="PF26002"/>
    </source>
</evidence>
<proteinExistence type="inferred from homology"/>
<name>X7E833_9RHOB</name>
<dbReference type="RefSeq" id="WP_051489679.1">
    <property type="nucleotide sequence ID" value="NZ_JALZ01000063.1"/>
</dbReference>
<dbReference type="PRINTS" id="PR01490">
    <property type="entry name" value="RTXTOXIND"/>
</dbReference>
<sequence length="454" mass="49228">MTVSKPFGTSLTERPVRKGDTVKPTPAHALRSAMRGPRRAGFLVIIFFLGGFGAWGAVAPLAGGAIAHGQVSPESGVRIIQHLNGGIVDEVHVRNGDRVRAGDLLVSLDASDIIARYEALSDRRLTRIAEQARIQAEASGDGTVTGNAGPEVMGGGARAVFSAEQQALDARRETRAARKRILARQAAQIAETIKGHEVQAESAAEQLRLMREEVADKASLFSRGLSAKSEVLRLKRAIAELEGQRGSHLTAISEARQRLSEMELDLAAREADLREQNALRAAEIRNELVELEEDLSALQETLARTKIRTPVDGIAAGLEPLGFGTVIVAGERILEIVPERDRLLVEAEISPNDIDTVEVGLTAHVHLPAYSGRMLPRIEGHVTMVSADTRVSEASNRPFYPIRIEVPSSVLSETGVELRSGMLVEVLVVTRERPVLSYLVEPILNLLRKGMREL</sequence>
<feature type="region of interest" description="Disordered" evidence="11">
    <location>
        <begin position="1"/>
        <end position="24"/>
    </location>
</feature>
<evidence type="ECO:0000256" key="8">
    <source>
        <dbReference type="ARBA" id="ARBA00023136"/>
    </source>
</evidence>
<evidence type="ECO:0000256" key="4">
    <source>
        <dbReference type="ARBA" id="ARBA00022475"/>
    </source>
</evidence>
<evidence type="ECO:0000256" key="11">
    <source>
        <dbReference type="SAM" id="MobiDB-lite"/>
    </source>
</evidence>
<dbReference type="eggNOG" id="COG0845">
    <property type="taxonomic scope" value="Bacteria"/>
</dbReference>
<feature type="transmembrane region" description="Helical" evidence="9">
    <location>
        <begin position="40"/>
        <end position="62"/>
    </location>
</feature>
<dbReference type="NCBIfam" id="TIGR01843">
    <property type="entry name" value="type_I_hlyD"/>
    <property type="match status" value="1"/>
</dbReference>
<evidence type="ECO:0000256" key="5">
    <source>
        <dbReference type="ARBA" id="ARBA00022519"/>
    </source>
</evidence>
<evidence type="ECO:0000256" key="1">
    <source>
        <dbReference type="ARBA" id="ARBA00004377"/>
    </source>
</evidence>
<evidence type="ECO:0000256" key="6">
    <source>
        <dbReference type="ARBA" id="ARBA00022692"/>
    </source>
</evidence>
<keyword evidence="10" id="KW-0175">Coiled coil</keyword>
<feature type="domain" description="AprE-like beta-barrel" evidence="13">
    <location>
        <begin position="343"/>
        <end position="431"/>
    </location>
</feature>
<keyword evidence="3 9" id="KW-0813">Transport</keyword>
<dbReference type="Gene3D" id="2.40.30.170">
    <property type="match status" value="1"/>
</dbReference>
<reference evidence="14 15" key="1">
    <citation type="submission" date="2014-01" db="EMBL/GenBank/DDBJ databases">
        <title>Roseivivax halodurans JCM 10272 Genome Sequencing.</title>
        <authorList>
            <person name="Lai Q."/>
            <person name="Li G."/>
            <person name="Shao Z."/>
        </authorList>
    </citation>
    <scope>NUCLEOTIDE SEQUENCE [LARGE SCALE GENOMIC DNA]</scope>
    <source>
        <strain evidence="14 15">JCM 10272</strain>
    </source>
</reference>
<evidence type="ECO:0000259" key="12">
    <source>
        <dbReference type="Pfam" id="PF25994"/>
    </source>
</evidence>
<dbReference type="InterPro" id="IPR010129">
    <property type="entry name" value="T1SS_HlyD"/>
</dbReference>
<feature type="coiled-coil region" evidence="10">
    <location>
        <begin position="252"/>
        <end position="308"/>
    </location>
</feature>
<evidence type="ECO:0000313" key="15">
    <source>
        <dbReference type="Proteomes" id="UP000022447"/>
    </source>
</evidence>
<dbReference type="STRING" id="1449350.OCH239_18740"/>
<evidence type="ECO:0000256" key="3">
    <source>
        <dbReference type="ARBA" id="ARBA00022448"/>
    </source>
</evidence>